<evidence type="ECO:0000313" key="2">
    <source>
        <dbReference type="Proteomes" id="UP000588112"/>
    </source>
</evidence>
<name>A0A7W8Z3P7_9ACTN</name>
<protein>
    <submittedName>
        <fullName evidence="1">Uncharacterized protein</fullName>
    </submittedName>
</protein>
<keyword evidence="2" id="KW-1185">Reference proteome</keyword>
<reference evidence="1 2" key="1">
    <citation type="submission" date="2020-08" db="EMBL/GenBank/DDBJ databases">
        <title>Sequencing the genomes of 1000 actinobacteria strains.</title>
        <authorList>
            <person name="Klenk H.-P."/>
        </authorList>
    </citation>
    <scope>NUCLEOTIDE SEQUENCE [LARGE SCALE GENOMIC DNA]</scope>
    <source>
        <strain evidence="1 2">DSM 45790</strain>
    </source>
</reference>
<evidence type="ECO:0000313" key="1">
    <source>
        <dbReference type="EMBL" id="MBB5626879.1"/>
    </source>
</evidence>
<comment type="caution">
    <text evidence="1">The sequence shown here is derived from an EMBL/GenBank/DDBJ whole genome shotgun (WGS) entry which is preliminary data.</text>
</comment>
<sequence>MLLLAWSVQIGEQHPVDRRLEDNSRGNPPDGYAKGYFTLGAPAPPINGSQAFSATGIYADADDIVRWDRAFGTYRVAPPATVKQAFRPQASCPSNGCLNLPDDDIAVVVLSEVQDTDTNAIARHLATLSLETSDCDP</sequence>
<dbReference type="Gene3D" id="3.40.710.10">
    <property type="entry name" value="DD-peptidase/beta-lactamase superfamily"/>
    <property type="match status" value="1"/>
</dbReference>
<dbReference type="SUPFAM" id="SSF56601">
    <property type="entry name" value="beta-lactamase/transpeptidase-like"/>
    <property type="match status" value="1"/>
</dbReference>
<dbReference type="EMBL" id="JACHBR010000001">
    <property type="protein sequence ID" value="MBB5626879.1"/>
    <property type="molecule type" value="Genomic_DNA"/>
</dbReference>
<dbReference type="InterPro" id="IPR012338">
    <property type="entry name" value="Beta-lactam/transpept-like"/>
</dbReference>
<gene>
    <name evidence="1" type="ORF">BJ981_002578</name>
</gene>
<organism evidence="1 2">
    <name type="scientific">Sphaerisporangium krabiense</name>
    <dbReference type="NCBI Taxonomy" id="763782"/>
    <lineage>
        <taxon>Bacteria</taxon>
        <taxon>Bacillati</taxon>
        <taxon>Actinomycetota</taxon>
        <taxon>Actinomycetes</taxon>
        <taxon>Streptosporangiales</taxon>
        <taxon>Streptosporangiaceae</taxon>
        <taxon>Sphaerisporangium</taxon>
    </lineage>
</organism>
<dbReference type="Proteomes" id="UP000588112">
    <property type="component" value="Unassembled WGS sequence"/>
</dbReference>
<dbReference type="RefSeq" id="WP_184611132.1">
    <property type="nucleotide sequence ID" value="NZ_BOOS01000069.1"/>
</dbReference>
<accession>A0A7W8Z3P7</accession>
<proteinExistence type="predicted"/>
<dbReference type="AlphaFoldDB" id="A0A7W8Z3P7"/>